<accession>A0ABN7SIX0</accession>
<reference evidence="2 3" key="1">
    <citation type="submission" date="2021-04" db="EMBL/GenBank/DDBJ databases">
        <authorList>
            <person name="Bliznina A."/>
        </authorList>
    </citation>
    <scope>NUCLEOTIDE SEQUENCE [LARGE SCALE GENOMIC DNA]</scope>
</reference>
<feature type="compositionally biased region" description="Low complexity" evidence="1">
    <location>
        <begin position="107"/>
        <end position="136"/>
    </location>
</feature>
<keyword evidence="3" id="KW-1185">Reference proteome</keyword>
<organism evidence="2 3">
    <name type="scientific">Oikopleura dioica</name>
    <name type="common">Tunicate</name>
    <dbReference type="NCBI Taxonomy" id="34765"/>
    <lineage>
        <taxon>Eukaryota</taxon>
        <taxon>Metazoa</taxon>
        <taxon>Chordata</taxon>
        <taxon>Tunicata</taxon>
        <taxon>Appendicularia</taxon>
        <taxon>Copelata</taxon>
        <taxon>Oikopleuridae</taxon>
        <taxon>Oikopleura</taxon>
    </lineage>
</organism>
<feature type="region of interest" description="Disordered" evidence="1">
    <location>
        <begin position="107"/>
        <end position="140"/>
    </location>
</feature>
<protein>
    <submittedName>
        <fullName evidence="2">Oidioi.mRNA.OKI2018_I69.YSR.g17187.t1.cds</fullName>
    </submittedName>
</protein>
<dbReference type="Proteomes" id="UP001158576">
    <property type="component" value="Chromosome YSR"/>
</dbReference>
<name>A0ABN7SIX0_OIKDI</name>
<gene>
    <name evidence="2" type="ORF">OKIOD_LOCUS8745</name>
</gene>
<evidence type="ECO:0000313" key="2">
    <source>
        <dbReference type="EMBL" id="CAG5101537.1"/>
    </source>
</evidence>
<dbReference type="EMBL" id="OU015570">
    <property type="protein sequence ID" value="CAG5101537.1"/>
    <property type="molecule type" value="Genomic_DNA"/>
</dbReference>
<evidence type="ECO:0000256" key="1">
    <source>
        <dbReference type="SAM" id="MobiDB-lite"/>
    </source>
</evidence>
<proteinExistence type="predicted"/>
<sequence>MKVGLFLIRIVACQFTYERLKKKCRRNPGDWICQKYFPPEPVQPPVVEPVEPSTRRVSPVLFVVLLCLFVLSCCYKCYKRGALNAFNECCKCCKCEIEDDREIPLEEQGGQQQEEPPQQEEPQQQQQAPQQTQQEEQQAETDPLINTSNMEVEHPLAIPPVPKPVRTDERAPLLPNYWNTQSLQQQQNVNNLTVFNSLTNLSPTSAAYVKNALENRQQEKLMLSN</sequence>
<evidence type="ECO:0000313" key="3">
    <source>
        <dbReference type="Proteomes" id="UP001158576"/>
    </source>
</evidence>